<keyword evidence="2" id="KW-1185">Reference proteome</keyword>
<reference evidence="1 2" key="1">
    <citation type="submission" date="2020-07" db="EMBL/GenBank/DDBJ databases">
        <title>Ralstonia phages.</title>
        <authorList>
            <person name="Trotereau A."/>
            <person name="Boyer C."/>
            <person name="Torres-Barcelo C."/>
        </authorList>
    </citation>
    <scope>NUCLEOTIDE SEQUENCE [LARGE SCALE GENOMIC DNA]</scope>
</reference>
<dbReference type="EMBL" id="MT740739">
    <property type="protein sequence ID" value="QMV33163.1"/>
    <property type="molecule type" value="Genomic_DNA"/>
</dbReference>
<dbReference type="Proteomes" id="UP000515274">
    <property type="component" value="Segment"/>
</dbReference>
<gene>
    <name evidence="1" type="ORF">23F_00001</name>
</gene>
<evidence type="ECO:0000313" key="1">
    <source>
        <dbReference type="EMBL" id="QMV33163.1"/>
    </source>
</evidence>
<organism evidence="1 2">
    <name type="scientific">Ralstonia phage Gerry</name>
    <dbReference type="NCBI Taxonomy" id="2759727"/>
    <lineage>
        <taxon>Viruses</taxon>
        <taxon>Duplodnaviria</taxon>
        <taxon>Heunggongvirae</taxon>
        <taxon>Uroviricota</taxon>
        <taxon>Caudoviricetes</taxon>
        <taxon>Cimandefvirus</taxon>
        <taxon>Cimandefvirus Ggerry</taxon>
    </lineage>
</organism>
<sequence>MPAESRVDVKPLSHEGAYTSRITLIDSAKGVH</sequence>
<proteinExistence type="predicted"/>
<name>A0A7G5BA40_9CAUD</name>
<protein>
    <submittedName>
        <fullName evidence="1">Uncharacterized protein</fullName>
    </submittedName>
</protein>
<accession>A0A7G5BA40</accession>
<evidence type="ECO:0000313" key="2">
    <source>
        <dbReference type="Proteomes" id="UP000515274"/>
    </source>
</evidence>